<dbReference type="Gene3D" id="3.30.1520.10">
    <property type="entry name" value="Phox-like domain"/>
    <property type="match status" value="1"/>
</dbReference>
<dbReference type="PANTHER" id="PTHR45850">
    <property type="entry name" value="SORTING NEXIN FAMILY MEMBER"/>
    <property type="match status" value="1"/>
</dbReference>
<dbReference type="InterPro" id="IPR036871">
    <property type="entry name" value="PX_dom_sf"/>
</dbReference>
<reference evidence="3" key="1">
    <citation type="submission" date="2021-02" db="EMBL/GenBank/DDBJ databases">
        <authorList>
            <person name="Nowell W R."/>
        </authorList>
    </citation>
    <scope>NUCLEOTIDE SEQUENCE</scope>
</reference>
<dbReference type="EMBL" id="CAJNOU010003203">
    <property type="protein sequence ID" value="CAF1376590.1"/>
    <property type="molecule type" value="Genomic_DNA"/>
</dbReference>
<evidence type="ECO:0000313" key="4">
    <source>
        <dbReference type="Proteomes" id="UP000663889"/>
    </source>
</evidence>
<evidence type="ECO:0000259" key="2">
    <source>
        <dbReference type="Pfam" id="PF00787"/>
    </source>
</evidence>
<dbReference type="PANTHER" id="PTHR45850:SF1">
    <property type="entry name" value="SORTING NEXIN 6, ISOFORM B"/>
    <property type="match status" value="1"/>
</dbReference>
<dbReference type="AlphaFoldDB" id="A0A815JH24"/>
<dbReference type="SUPFAM" id="SSF64268">
    <property type="entry name" value="PX domain"/>
    <property type="match status" value="1"/>
</dbReference>
<feature type="non-terminal residue" evidence="3">
    <location>
        <position position="1"/>
    </location>
</feature>
<dbReference type="Pfam" id="PF00787">
    <property type="entry name" value="PX"/>
    <property type="match status" value="1"/>
</dbReference>
<proteinExistence type="predicted"/>
<dbReference type="GO" id="GO:0005768">
    <property type="term" value="C:endosome"/>
    <property type="evidence" value="ECO:0007669"/>
    <property type="project" value="TreeGrafter"/>
</dbReference>
<feature type="domain" description="PX" evidence="2">
    <location>
        <begin position="52"/>
        <end position="79"/>
    </location>
</feature>
<feature type="compositionally biased region" description="Polar residues" evidence="1">
    <location>
        <begin position="1"/>
        <end position="10"/>
    </location>
</feature>
<accession>A0A815JH24</accession>
<protein>
    <recommendedName>
        <fullName evidence="2">PX domain-containing protein</fullName>
    </recommendedName>
</protein>
<dbReference type="GO" id="GO:0035091">
    <property type="term" value="F:phosphatidylinositol binding"/>
    <property type="evidence" value="ECO:0007669"/>
    <property type="project" value="InterPro"/>
</dbReference>
<evidence type="ECO:0000256" key="1">
    <source>
        <dbReference type="SAM" id="MobiDB-lite"/>
    </source>
</evidence>
<gene>
    <name evidence="3" type="ORF">SEV965_LOCUS30181</name>
</gene>
<comment type="caution">
    <text evidence="3">The sequence shown here is derived from an EMBL/GenBank/DDBJ whole genome shotgun (WGS) entry which is preliminary data.</text>
</comment>
<organism evidence="3 4">
    <name type="scientific">Rotaria sordida</name>
    <dbReference type="NCBI Taxonomy" id="392033"/>
    <lineage>
        <taxon>Eukaryota</taxon>
        <taxon>Metazoa</taxon>
        <taxon>Spiralia</taxon>
        <taxon>Gnathifera</taxon>
        <taxon>Rotifera</taxon>
        <taxon>Eurotatoria</taxon>
        <taxon>Bdelloidea</taxon>
        <taxon>Philodinida</taxon>
        <taxon>Philodinidae</taxon>
        <taxon>Rotaria</taxon>
    </lineage>
</organism>
<dbReference type="InterPro" id="IPR001683">
    <property type="entry name" value="PX_dom"/>
</dbReference>
<sequence length="84" mass="9669">MEATGNTEAASNKPRADTVDLNENDLQIDISDALSEKDKVKFTVHTKTKLPAFQESEFNVSRQHEEFIWLHDRFNENEEYAGLI</sequence>
<dbReference type="Proteomes" id="UP000663889">
    <property type="component" value="Unassembled WGS sequence"/>
</dbReference>
<name>A0A815JH24_9BILA</name>
<feature type="region of interest" description="Disordered" evidence="1">
    <location>
        <begin position="1"/>
        <end position="20"/>
    </location>
</feature>
<evidence type="ECO:0000313" key="3">
    <source>
        <dbReference type="EMBL" id="CAF1376590.1"/>
    </source>
</evidence>